<dbReference type="STRING" id="1167006.UWK_02396"/>
<evidence type="ECO:0000259" key="12">
    <source>
        <dbReference type="PROSITE" id="PS51371"/>
    </source>
</evidence>
<evidence type="ECO:0000256" key="4">
    <source>
        <dbReference type="ARBA" id="ARBA00022989"/>
    </source>
</evidence>
<dbReference type="SUPFAM" id="SSF54631">
    <property type="entry name" value="CBS-domain pair"/>
    <property type="match status" value="1"/>
</dbReference>
<dbReference type="InterPro" id="IPR000644">
    <property type="entry name" value="CBS_dom"/>
</dbReference>
<protein>
    <submittedName>
        <fullName evidence="13">Chloride channel protein EriC</fullName>
    </submittedName>
</protein>
<proteinExistence type="predicted"/>
<feature type="domain" description="CBS" evidence="12">
    <location>
        <begin position="519"/>
        <end position="578"/>
    </location>
</feature>
<dbReference type="Gene3D" id="1.10.3080.10">
    <property type="entry name" value="Clc chloride channel"/>
    <property type="match status" value="1"/>
</dbReference>
<keyword evidence="9" id="KW-0407">Ion channel</keyword>
<name>M1PH41_DESSD</name>
<dbReference type="CDD" id="cd00400">
    <property type="entry name" value="Voltage_gated_ClC"/>
    <property type="match status" value="1"/>
</dbReference>
<feature type="transmembrane region" description="Helical" evidence="11">
    <location>
        <begin position="193"/>
        <end position="214"/>
    </location>
</feature>
<feature type="transmembrane region" description="Helical" evidence="11">
    <location>
        <begin position="308"/>
        <end position="328"/>
    </location>
</feature>
<dbReference type="GO" id="GO:0005254">
    <property type="term" value="F:chloride channel activity"/>
    <property type="evidence" value="ECO:0007669"/>
    <property type="project" value="UniProtKB-KW"/>
</dbReference>
<dbReference type="Gene3D" id="3.10.580.10">
    <property type="entry name" value="CBS-domain"/>
    <property type="match status" value="1"/>
</dbReference>
<dbReference type="PANTHER" id="PTHR43427:SF6">
    <property type="entry name" value="CHLORIDE CHANNEL PROTEIN CLC-E"/>
    <property type="match status" value="1"/>
</dbReference>
<keyword evidence="2" id="KW-0813">Transport</keyword>
<dbReference type="SMART" id="SM00116">
    <property type="entry name" value="CBS"/>
    <property type="match status" value="2"/>
</dbReference>
<dbReference type="OrthoDB" id="9767361at2"/>
<dbReference type="PATRIC" id="fig|1167006.5.peg.2602"/>
<sequence>MKYNLRKFMPGENTGMMIIASVIGLLAGLCNIVFRTIVHWVDEIFMVGGKDLLNIDQGGWHLLLLPLIPMAGMVLLIPLSLLFPGEVNGYGFTKFLRKVNLEGGYIKARTIALKIITTALTIGTGNSAGVEGPIAAIGGAAGSQVGQFFRVSGSRMKVYIAAGAAGGIAGMFNAPIAGIFFASEIVLLGTFEISSFSALVIASALSTVVTRAYYGEIPAFPIPHYVMVNPFVELPLYILLAIIIGLIAVFYIRVFYWVRDKYEALPLHPQLKPITGAFLIGCMAMAYPEIMGDGYSFIERVLNGEGAILLLFILIFMKIFATSITLGSGGAGGVFAPALFIGAMIGGCFGHIANMVFPSFTADPGAYATVGIGAFLAASTHAPMTAIFLLFEMTGNYLIIIPIMLTSIIGVVVSKKFNSDSIDTVDFTREGINIHEGREAAIMKSVRVGKAITEDVDFISERANINHLLEIFRMAKSSFYFPVVDDSGRMTGIISMQDVKNILHRAKAERVCYLVGGICSRDVIMLTPDDSLYTAMQLFDVKGIEEIPVVEDLENKWVVGMLKRRDVIAAYNHEVLKKGIAEKAETIRITCGG</sequence>
<dbReference type="InterPro" id="IPR001807">
    <property type="entry name" value="ClC"/>
</dbReference>
<comment type="subcellular location">
    <subcellularLocation>
        <location evidence="1">Membrane</location>
        <topology evidence="1">Multi-pass membrane protein</topology>
    </subcellularLocation>
</comment>
<keyword evidence="10" id="KW-0129">CBS domain</keyword>
<feature type="transmembrane region" description="Helical" evidence="11">
    <location>
        <begin position="365"/>
        <end position="391"/>
    </location>
</feature>
<feature type="transmembrane region" description="Helical" evidence="11">
    <location>
        <begin position="334"/>
        <end position="353"/>
    </location>
</feature>
<evidence type="ECO:0000313" key="13">
    <source>
        <dbReference type="EMBL" id="AGF78935.1"/>
    </source>
</evidence>
<accession>M1PH41</accession>
<feature type="transmembrane region" description="Helical" evidence="11">
    <location>
        <begin position="59"/>
        <end position="83"/>
    </location>
</feature>
<evidence type="ECO:0000256" key="3">
    <source>
        <dbReference type="ARBA" id="ARBA00022692"/>
    </source>
</evidence>
<organism evidence="13 14">
    <name type="scientific">Desulfocapsa sulfexigens (strain DSM 10523 / SB164P1)</name>
    <dbReference type="NCBI Taxonomy" id="1167006"/>
    <lineage>
        <taxon>Bacteria</taxon>
        <taxon>Pseudomonadati</taxon>
        <taxon>Thermodesulfobacteriota</taxon>
        <taxon>Desulfobulbia</taxon>
        <taxon>Desulfobulbales</taxon>
        <taxon>Desulfocapsaceae</taxon>
        <taxon>Desulfocapsa</taxon>
    </lineage>
</organism>
<dbReference type="PROSITE" id="PS51371">
    <property type="entry name" value="CBS"/>
    <property type="match status" value="2"/>
</dbReference>
<dbReference type="Pfam" id="PF00654">
    <property type="entry name" value="Voltage_CLC"/>
    <property type="match status" value="1"/>
</dbReference>
<evidence type="ECO:0000256" key="2">
    <source>
        <dbReference type="ARBA" id="ARBA00022448"/>
    </source>
</evidence>
<keyword evidence="7" id="KW-0869">Chloride channel</keyword>
<evidence type="ECO:0000313" key="14">
    <source>
        <dbReference type="Proteomes" id="UP000011721"/>
    </source>
</evidence>
<keyword evidence="5" id="KW-0406">Ion transport</keyword>
<dbReference type="SUPFAM" id="SSF81340">
    <property type="entry name" value="Clc chloride channel"/>
    <property type="match status" value="1"/>
</dbReference>
<feature type="transmembrane region" description="Helical" evidence="11">
    <location>
        <begin position="158"/>
        <end position="181"/>
    </location>
</feature>
<dbReference type="EMBL" id="CP003985">
    <property type="protein sequence ID" value="AGF78935.1"/>
    <property type="molecule type" value="Genomic_DNA"/>
</dbReference>
<dbReference type="InterPro" id="IPR050368">
    <property type="entry name" value="ClC-type_chloride_channel"/>
</dbReference>
<dbReference type="eggNOG" id="COG0517">
    <property type="taxonomic scope" value="Bacteria"/>
</dbReference>
<evidence type="ECO:0000256" key="5">
    <source>
        <dbReference type="ARBA" id="ARBA00023065"/>
    </source>
</evidence>
<reference evidence="14" key="1">
    <citation type="journal article" date="2013" name="Stand. Genomic Sci.">
        <title>Complete genome sequence of Desulfocapsa sulfexigens, a marine deltaproteobacterium specialized in disproportionating inorganic sulfur compounds.</title>
        <authorList>
            <person name="Finster K.W."/>
            <person name="Kjeldsen K.U."/>
            <person name="Kube M."/>
            <person name="Reinhardt R."/>
            <person name="Mussmann M."/>
            <person name="Amann R."/>
            <person name="Schreiber L."/>
        </authorList>
    </citation>
    <scope>NUCLEOTIDE SEQUENCE [LARGE SCALE GENOMIC DNA]</scope>
    <source>
        <strain evidence="14">DSM 10523 / SB164P1</strain>
    </source>
</reference>
<gene>
    <name evidence="13" type="ordered locus">UWK_02396</name>
</gene>
<dbReference type="PANTHER" id="PTHR43427">
    <property type="entry name" value="CHLORIDE CHANNEL PROTEIN CLC-E"/>
    <property type="match status" value="1"/>
</dbReference>
<evidence type="ECO:0000256" key="8">
    <source>
        <dbReference type="ARBA" id="ARBA00023214"/>
    </source>
</evidence>
<feature type="transmembrane region" description="Helical" evidence="11">
    <location>
        <begin position="397"/>
        <end position="414"/>
    </location>
</feature>
<dbReference type="KEGG" id="dsf:UWK_02396"/>
<evidence type="ECO:0000256" key="9">
    <source>
        <dbReference type="ARBA" id="ARBA00023303"/>
    </source>
</evidence>
<keyword evidence="14" id="KW-1185">Reference proteome</keyword>
<dbReference type="Proteomes" id="UP000011721">
    <property type="component" value="Chromosome"/>
</dbReference>
<dbReference type="AlphaFoldDB" id="M1PH41"/>
<dbReference type="GO" id="GO:0034707">
    <property type="term" value="C:chloride channel complex"/>
    <property type="evidence" value="ECO:0007669"/>
    <property type="project" value="UniProtKB-KW"/>
</dbReference>
<dbReference type="InterPro" id="IPR014743">
    <property type="entry name" value="Cl-channel_core"/>
</dbReference>
<dbReference type="RefSeq" id="WP_015404623.1">
    <property type="nucleotide sequence ID" value="NC_020304.1"/>
</dbReference>
<evidence type="ECO:0000256" key="1">
    <source>
        <dbReference type="ARBA" id="ARBA00004141"/>
    </source>
</evidence>
<dbReference type="PRINTS" id="PR00762">
    <property type="entry name" value="CLCHANNEL"/>
</dbReference>
<dbReference type="HOGENOM" id="CLU_015263_5_1_7"/>
<dbReference type="eggNOG" id="COG0038">
    <property type="taxonomic scope" value="Bacteria"/>
</dbReference>
<keyword evidence="4 11" id="KW-1133">Transmembrane helix</keyword>
<feature type="transmembrane region" description="Helical" evidence="11">
    <location>
        <begin position="234"/>
        <end position="258"/>
    </location>
</feature>
<feature type="domain" description="CBS" evidence="12">
    <location>
        <begin position="452"/>
        <end position="509"/>
    </location>
</feature>
<evidence type="ECO:0000256" key="6">
    <source>
        <dbReference type="ARBA" id="ARBA00023136"/>
    </source>
</evidence>
<evidence type="ECO:0000256" key="10">
    <source>
        <dbReference type="PROSITE-ProRule" id="PRU00703"/>
    </source>
</evidence>
<dbReference type="Pfam" id="PF00571">
    <property type="entry name" value="CBS"/>
    <property type="match status" value="2"/>
</dbReference>
<evidence type="ECO:0000256" key="7">
    <source>
        <dbReference type="ARBA" id="ARBA00023173"/>
    </source>
</evidence>
<feature type="transmembrane region" description="Helical" evidence="11">
    <location>
        <begin position="270"/>
        <end position="287"/>
    </location>
</feature>
<keyword evidence="8" id="KW-0868">Chloride</keyword>
<evidence type="ECO:0000256" key="11">
    <source>
        <dbReference type="SAM" id="Phobius"/>
    </source>
</evidence>
<keyword evidence="6 11" id="KW-0472">Membrane</keyword>
<keyword evidence="3 11" id="KW-0812">Transmembrane</keyword>
<dbReference type="InterPro" id="IPR046342">
    <property type="entry name" value="CBS_dom_sf"/>
</dbReference>